<protein>
    <recommendedName>
        <fullName evidence="3">Probable chemoreceptor glutamine deamidase CheD</fullName>
        <ecNumber evidence="3">3.5.1.44</ecNumber>
    </recommendedName>
</protein>
<keyword evidence="1 3" id="KW-0145">Chemotaxis</keyword>
<dbReference type="InterPro" id="IPR038592">
    <property type="entry name" value="CheD-like_sf"/>
</dbReference>
<dbReference type="PANTHER" id="PTHR35147">
    <property type="entry name" value="CHEMORECEPTOR GLUTAMINE DEAMIDASE CHED-RELATED"/>
    <property type="match status" value="1"/>
</dbReference>
<evidence type="ECO:0000256" key="3">
    <source>
        <dbReference type="HAMAP-Rule" id="MF_01440"/>
    </source>
</evidence>
<dbReference type="PANTHER" id="PTHR35147:SF3">
    <property type="entry name" value="CHEMORECEPTOR GLUTAMINE DEAMIDASE CHED 1-RELATED"/>
    <property type="match status" value="1"/>
</dbReference>
<comment type="caution">
    <text evidence="4">The sequence shown here is derived from an EMBL/GenBank/DDBJ whole genome shotgun (WGS) entry which is preliminary data.</text>
</comment>
<dbReference type="InterPro" id="IPR005659">
    <property type="entry name" value="Chemorcpt_Glu_NH3ase_CheD"/>
</dbReference>
<dbReference type="InterPro" id="IPR011324">
    <property type="entry name" value="Cytotoxic_necrot_fac-like_cat"/>
</dbReference>
<keyword evidence="5" id="KW-1185">Reference proteome</keyword>
<keyword evidence="2 3" id="KW-0378">Hydrolase</keyword>
<dbReference type="Gene3D" id="3.30.1330.200">
    <property type="match status" value="1"/>
</dbReference>
<dbReference type="EC" id="3.5.1.44" evidence="3"/>
<dbReference type="HAMAP" id="MF_01440">
    <property type="entry name" value="CheD"/>
    <property type="match status" value="1"/>
</dbReference>
<dbReference type="Pfam" id="PF03975">
    <property type="entry name" value="CheD"/>
    <property type="match status" value="1"/>
</dbReference>
<evidence type="ECO:0000256" key="1">
    <source>
        <dbReference type="ARBA" id="ARBA00022500"/>
    </source>
</evidence>
<proteinExistence type="inferred from homology"/>
<dbReference type="RefSeq" id="WP_408622794.1">
    <property type="nucleotide sequence ID" value="NZ_JBEQCT010000002.1"/>
</dbReference>
<evidence type="ECO:0000313" key="5">
    <source>
        <dbReference type="Proteomes" id="UP001629953"/>
    </source>
</evidence>
<sequence length="181" mass="20516">MSPPSITSTRRDHPHQQVAYLYAGDIIFGRGYREVRTLLGSCIAIALWHPSHKFCGMCHFAMPQYVGSIKKTLDPRYGDHCMEIFRRSAEKRGTSLKDYQAKVFGGGNLLRHDPMLVQLDARQDLWERRSVGEQNAGAAFALLMQYGVKVVEMDVGEFCYRKIYLDTRTGEVDVVCCHVGP</sequence>
<reference evidence="4 5" key="1">
    <citation type="journal article" date="2013" name="Int. J. Syst. Evol. Microbiol.">
        <title>Celerinatantimonas yamalensis sp. nov., a cold-adapted diazotrophic bacterium from a cold permafrost brine.</title>
        <authorList>
            <person name="Shcherbakova V."/>
            <person name="Chuvilskaya N."/>
            <person name="Rivkina E."/>
            <person name="Demidov N."/>
            <person name="Uchaeva V."/>
            <person name="Suetin S."/>
            <person name="Suzina N."/>
            <person name="Gilichinsky D."/>
        </authorList>
    </citation>
    <scope>NUCLEOTIDE SEQUENCE [LARGE SCALE GENOMIC DNA]</scope>
    <source>
        <strain evidence="4 5">C7</strain>
    </source>
</reference>
<name>A0ABW9G4L2_9GAMM</name>
<dbReference type="EMBL" id="JBEQCT010000002">
    <property type="protein sequence ID" value="MFM2484610.1"/>
    <property type="molecule type" value="Genomic_DNA"/>
</dbReference>
<gene>
    <name evidence="3" type="primary">cheD</name>
    <name evidence="4" type="ORF">ABUE30_05940</name>
</gene>
<evidence type="ECO:0000256" key="2">
    <source>
        <dbReference type="ARBA" id="ARBA00022801"/>
    </source>
</evidence>
<dbReference type="SUPFAM" id="SSF64438">
    <property type="entry name" value="CNF1/YfiH-like putative cysteine hydrolases"/>
    <property type="match status" value="1"/>
</dbReference>
<dbReference type="Proteomes" id="UP001629953">
    <property type="component" value="Unassembled WGS sequence"/>
</dbReference>
<evidence type="ECO:0000313" key="4">
    <source>
        <dbReference type="EMBL" id="MFM2484610.1"/>
    </source>
</evidence>
<organism evidence="4 5">
    <name type="scientific">Celerinatantimonas yamalensis</name>
    <dbReference type="NCBI Taxonomy" id="559956"/>
    <lineage>
        <taxon>Bacteria</taxon>
        <taxon>Pseudomonadati</taxon>
        <taxon>Pseudomonadota</taxon>
        <taxon>Gammaproteobacteria</taxon>
        <taxon>Celerinatantimonadaceae</taxon>
        <taxon>Celerinatantimonas</taxon>
    </lineage>
</organism>
<dbReference type="CDD" id="cd16352">
    <property type="entry name" value="CheD"/>
    <property type="match status" value="1"/>
</dbReference>
<comment type="similarity">
    <text evidence="3">Belongs to the CheD family.</text>
</comment>
<comment type="function">
    <text evidence="3">Probably deamidates glutamine residues to glutamate on methyl-accepting chemotaxis receptors (MCPs), playing an important role in chemotaxis.</text>
</comment>
<accession>A0ABW9G4L2</accession>
<comment type="catalytic activity">
    <reaction evidence="3">
        <text>L-glutaminyl-[protein] + H2O = L-glutamyl-[protein] + NH4(+)</text>
        <dbReference type="Rhea" id="RHEA:16441"/>
        <dbReference type="Rhea" id="RHEA-COMP:10207"/>
        <dbReference type="Rhea" id="RHEA-COMP:10208"/>
        <dbReference type="ChEBI" id="CHEBI:15377"/>
        <dbReference type="ChEBI" id="CHEBI:28938"/>
        <dbReference type="ChEBI" id="CHEBI:29973"/>
        <dbReference type="ChEBI" id="CHEBI:30011"/>
        <dbReference type="EC" id="3.5.1.44"/>
    </reaction>
</comment>